<dbReference type="InterPro" id="IPR029056">
    <property type="entry name" value="Ribokinase-like"/>
</dbReference>
<dbReference type="FunFam" id="3.40.1190.20:FF:000013">
    <property type="entry name" value="ATP-dependent (S)-NAD(P)H-hydrate dehydratase"/>
    <property type="match status" value="1"/>
</dbReference>
<evidence type="ECO:0000256" key="6">
    <source>
        <dbReference type="ARBA" id="ARBA00023125"/>
    </source>
</evidence>
<feature type="binding site" evidence="12">
    <location>
        <begin position="423"/>
        <end position="427"/>
    </location>
    <ligand>
        <name>ATP</name>
        <dbReference type="ChEBI" id="CHEBI:30616"/>
    </ligand>
</feature>
<dbReference type="GO" id="GO:0003677">
    <property type="term" value="F:DNA binding"/>
    <property type="evidence" value="ECO:0007669"/>
    <property type="project" value="UniProtKB-KW"/>
</dbReference>
<comment type="catalytic activity">
    <reaction evidence="10 12">
        <text>(6S)-NADHX + ATP = ADP + phosphate + NADH + H(+)</text>
        <dbReference type="Rhea" id="RHEA:19017"/>
        <dbReference type="ChEBI" id="CHEBI:15378"/>
        <dbReference type="ChEBI" id="CHEBI:30616"/>
        <dbReference type="ChEBI" id="CHEBI:43474"/>
        <dbReference type="ChEBI" id="CHEBI:57945"/>
        <dbReference type="ChEBI" id="CHEBI:64074"/>
        <dbReference type="ChEBI" id="CHEBI:456216"/>
        <dbReference type="EC" id="4.2.1.93"/>
    </reaction>
</comment>
<feature type="binding site" evidence="12">
    <location>
        <begin position="442"/>
        <end position="451"/>
    </location>
    <ligand>
        <name>ATP</name>
        <dbReference type="ChEBI" id="CHEBI:30616"/>
    </ligand>
</feature>
<dbReference type="OrthoDB" id="8110916at2759"/>
<dbReference type="Ensembl" id="ENSVURT00010033530.1">
    <property type="protein sequence ID" value="ENSVURP00010029438.1"/>
    <property type="gene ID" value="ENSVURG00010022510.1"/>
</dbReference>
<dbReference type="STRING" id="29139.ENSVURP00010006779"/>
<dbReference type="InterPro" id="IPR036388">
    <property type="entry name" value="WH-like_DNA-bd_sf"/>
</dbReference>
<sequence length="524" mass="57640">MGPKRSVPSGSKSAPKKRRKVMNLKEKVELLDMLRSGKTAAAVGRHYCVNESTVRHIKKKEKEIREAIAAAAPTTAKYLHKPRDPNLSRVESATFFWVLDCYKKGIPIDSGIIREKAKSLYDFLKENEGEGSTSADFQASKGWFENFKKRFSLCSVKVMGEAASADQETASVGQEAARESPETPKKLIEEKGSIQLLHFKLDCSDVPEVNVLERSFSVHKVHSVKDMENIFQLVRNVIPPLTTKKHKGQDGRIGIVGGCQEYTGAPYFAAISALKVGADLSHVFCTKDAAPVIKSYSPELIVHPVLDSPNADQEVAKWLPRLHTIVIGPGLGRDDTLLENAKGIIEKSKVRGIPVVIDADGLWLIAQQPSLIQGYQRAILTPNYMEFSRLYETMFRTSVDSNDNHRCVLRLSQALGNLTVVQKGEKDIISDGEKVLVCSHEGSSRRCGGQGDLLSGSLGVLAHWAFLAGPEKTNGQNPFLVAAFGACSLTRQCNNQAFQKYGRSMTTTDMIAEVGMAFSKLFET</sequence>
<evidence type="ECO:0000256" key="10">
    <source>
        <dbReference type="ARBA" id="ARBA00048847"/>
    </source>
</evidence>
<dbReference type="SUPFAM" id="SSF46689">
    <property type="entry name" value="Homeodomain-like"/>
    <property type="match status" value="2"/>
</dbReference>
<comment type="catalytic activity">
    <reaction evidence="9 12">
        <text>(6S)-NADPHX + ATP = ADP + phosphate + NADPH + H(+)</text>
        <dbReference type="Rhea" id="RHEA:32231"/>
        <dbReference type="ChEBI" id="CHEBI:15378"/>
        <dbReference type="ChEBI" id="CHEBI:30616"/>
        <dbReference type="ChEBI" id="CHEBI:43474"/>
        <dbReference type="ChEBI" id="CHEBI:57783"/>
        <dbReference type="ChEBI" id="CHEBI:64076"/>
        <dbReference type="ChEBI" id="CHEBI:456216"/>
        <dbReference type="EC" id="4.2.1.93"/>
    </reaction>
</comment>
<organism evidence="17 18">
    <name type="scientific">Vombatus ursinus</name>
    <name type="common">Common wombat</name>
    <dbReference type="NCBI Taxonomy" id="29139"/>
    <lineage>
        <taxon>Eukaryota</taxon>
        <taxon>Metazoa</taxon>
        <taxon>Chordata</taxon>
        <taxon>Craniata</taxon>
        <taxon>Vertebrata</taxon>
        <taxon>Euteleostomi</taxon>
        <taxon>Mammalia</taxon>
        <taxon>Metatheria</taxon>
        <taxon>Diprotodontia</taxon>
        <taxon>Vombatidae</taxon>
        <taxon>Vombatus</taxon>
    </lineage>
</organism>
<keyword evidence="3 12" id="KW-0067">ATP-binding</keyword>
<dbReference type="InterPro" id="IPR009057">
    <property type="entry name" value="Homeodomain-like_sf"/>
</dbReference>
<dbReference type="SUPFAM" id="SSF53613">
    <property type="entry name" value="Ribokinase-like"/>
    <property type="match status" value="1"/>
</dbReference>
<comment type="cofactor">
    <cofactor evidence="12">
        <name>Mg(2+)</name>
        <dbReference type="ChEBI" id="CHEBI:18420"/>
    </cofactor>
</comment>
<evidence type="ECO:0000313" key="18">
    <source>
        <dbReference type="Proteomes" id="UP000314987"/>
    </source>
</evidence>
<feature type="region of interest" description="Disordered" evidence="13">
    <location>
        <begin position="165"/>
        <end position="184"/>
    </location>
</feature>
<dbReference type="Pfam" id="PF03221">
    <property type="entry name" value="HTH_Tnp_Tc5"/>
    <property type="match status" value="1"/>
</dbReference>
<dbReference type="PANTHER" id="PTHR12592:SF0">
    <property type="entry name" value="ATP-DEPENDENT (S)-NAD(P)H-HYDRATE DEHYDRATASE"/>
    <property type="match status" value="1"/>
</dbReference>
<evidence type="ECO:0000256" key="3">
    <source>
        <dbReference type="ARBA" id="ARBA00022840"/>
    </source>
</evidence>
<feature type="binding site" evidence="12">
    <location>
        <begin position="383"/>
        <end position="389"/>
    </location>
    <ligand>
        <name>(6S)-NADPHX</name>
        <dbReference type="ChEBI" id="CHEBI:64076"/>
    </ligand>
</feature>
<evidence type="ECO:0000256" key="9">
    <source>
        <dbReference type="ARBA" id="ARBA00047472"/>
    </source>
</evidence>
<dbReference type="PROSITE" id="PS51253">
    <property type="entry name" value="HTH_CENPB"/>
    <property type="match status" value="1"/>
</dbReference>
<dbReference type="GO" id="GO:0005524">
    <property type="term" value="F:ATP binding"/>
    <property type="evidence" value="ECO:0007669"/>
    <property type="project" value="UniProtKB-KW"/>
</dbReference>
<dbReference type="GO" id="GO:0046496">
    <property type="term" value="P:nicotinamide nucleotide metabolic process"/>
    <property type="evidence" value="ECO:0007669"/>
    <property type="project" value="UniProtKB-UniRule"/>
</dbReference>
<dbReference type="Gene3D" id="3.40.1190.20">
    <property type="match status" value="1"/>
</dbReference>
<proteinExistence type="inferred from homology"/>
<dbReference type="Ensembl" id="ENSVURT00010007651.1">
    <property type="protein sequence ID" value="ENSVURP00010006779.1"/>
    <property type="gene ID" value="ENSVURG00010005263.1"/>
</dbReference>
<keyword evidence="12" id="KW-0496">Mitochondrion</keyword>
<name>A0A4X2LZE2_VOMUR</name>
<comment type="subcellular location">
    <subcellularLocation>
        <location evidence="12">Mitochondrion</location>
    </subcellularLocation>
</comment>
<dbReference type="GeneID" id="114046127"/>
<gene>
    <name evidence="17" type="primary">LOC114046127</name>
    <name evidence="12" type="synonym">CARKD</name>
    <name evidence="16" type="synonym">LOC114046129</name>
</gene>
<feature type="binding site" evidence="12">
    <location>
        <position position="452"/>
    </location>
    <ligand>
        <name>(6S)-NADPHX</name>
        <dbReference type="ChEBI" id="CHEBI:64076"/>
    </ligand>
</feature>
<dbReference type="GeneTree" id="ENSGT00390000000917"/>
<dbReference type="Pfam" id="PF01256">
    <property type="entry name" value="Carb_kinase"/>
    <property type="match status" value="1"/>
</dbReference>
<keyword evidence="5 12" id="KW-0520">NAD</keyword>
<dbReference type="InterPro" id="IPR007889">
    <property type="entry name" value="HTH_Psq"/>
</dbReference>
<reference evidence="17" key="2">
    <citation type="submission" date="2025-05" db="UniProtKB">
        <authorList>
            <consortium name="Ensembl"/>
        </authorList>
    </citation>
    <scope>IDENTIFICATION</scope>
</reference>
<dbReference type="EC" id="4.2.1.93" evidence="12"/>
<dbReference type="Gene3D" id="1.10.10.10">
    <property type="entry name" value="Winged helix-like DNA-binding domain superfamily/Winged helix DNA-binding domain"/>
    <property type="match status" value="1"/>
</dbReference>
<keyword evidence="18" id="KW-1185">Reference proteome</keyword>
<reference evidence="18" key="1">
    <citation type="submission" date="2018-12" db="EMBL/GenBank/DDBJ databases">
        <authorList>
            <person name="Yazar S."/>
        </authorList>
    </citation>
    <scope>NUCLEOTIDE SEQUENCE [LARGE SCALE GENOMIC DNA]</scope>
</reference>
<evidence type="ECO:0000313" key="17">
    <source>
        <dbReference type="Ensembl" id="ENSVURP00010029438.1"/>
    </source>
</evidence>
<dbReference type="InterPro" id="IPR000631">
    <property type="entry name" value="CARKD"/>
</dbReference>
<comment type="similarity">
    <text evidence="12">Belongs to the NnrD/CARKD family.</text>
</comment>
<evidence type="ECO:0000259" key="15">
    <source>
        <dbReference type="PROSITE" id="PS51383"/>
    </source>
</evidence>
<accession>A0A4X2LZE2</accession>
<keyword evidence="6" id="KW-0238">DNA-binding</keyword>
<dbReference type="Pfam" id="PF04218">
    <property type="entry name" value="CENP-B_N"/>
    <property type="match status" value="1"/>
</dbReference>
<keyword evidence="2 12" id="KW-0547">Nucleotide-binding</keyword>
<evidence type="ECO:0000313" key="16">
    <source>
        <dbReference type="Ensembl" id="ENSVURP00010006779.1"/>
    </source>
</evidence>
<dbReference type="InterPro" id="IPR006600">
    <property type="entry name" value="HTH_CenpB_DNA-bd_dom"/>
</dbReference>
<evidence type="ECO:0000256" key="12">
    <source>
        <dbReference type="HAMAP-Rule" id="MF_03157"/>
    </source>
</evidence>
<evidence type="ECO:0000256" key="2">
    <source>
        <dbReference type="ARBA" id="ARBA00022741"/>
    </source>
</evidence>
<protein>
    <recommendedName>
        <fullName evidence="12">ATP-dependent (S)-NAD(P)H-hydrate dehydratase</fullName>
        <ecNumber evidence="12">4.2.1.93</ecNumber>
    </recommendedName>
    <alternativeName>
        <fullName evidence="12">ATP-dependent NAD(P)HX dehydratase</fullName>
    </alternativeName>
    <alternativeName>
        <fullName evidence="12">Carbohydrate kinase domain-containing protein</fullName>
    </alternativeName>
</protein>
<feature type="domain" description="YjeF C-terminal" evidence="15">
    <location>
        <begin position="230"/>
        <end position="521"/>
    </location>
</feature>
<dbReference type="AlphaFoldDB" id="A0A4X2LZE2"/>
<dbReference type="PANTHER" id="PTHR12592">
    <property type="entry name" value="ATP-DEPENDENT (S)-NAD(P)H-HYDRATE DEHYDRATASE FAMILY MEMBER"/>
    <property type="match status" value="1"/>
</dbReference>
<dbReference type="CDD" id="cd01171">
    <property type="entry name" value="YXKO-related"/>
    <property type="match status" value="1"/>
</dbReference>
<evidence type="ECO:0000256" key="11">
    <source>
        <dbReference type="ARBA" id="ARBA00057267"/>
    </source>
</evidence>
<dbReference type="RefSeq" id="XP_027722186.1">
    <property type="nucleotide sequence ID" value="XM_027866385.1"/>
</dbReference>
<dbReference type="HAMAP" id="MF_01965">
    <property type="entry name" value="NADHX_dehydratase"/>
    <property type="match status" value="1"/>
</dbReference>
<dbReference type="Proteomes" id="UP000314987">
    <property type="component" value="Unassembled WGS sequence"/>
</dbReference>
<evidence type="ECO:0000256" key="1">
    <source>
        <dbReference type="ARBA" id="ARBA00022553"/>
    </source>
</evidence>
<feature type="domain" description="HTH CENPB-type" evidence="14">
    <location>
        <begin position="78"/>
        <end position="157"/>
    </location>
</feature>
<evidence type="ECO:0000259" key="14">
    <source>
        <dbReference type="PROSITE" id="PS51253"/>
    </source>
</evidence>
<keyword evidence="1 12" id="KW-0597">Phosphoprotein</keyword>
<evidence type="ECO:0000256" key="5">
    <source>
        <dbReference type="ARBA" id="ARBA00023027"/>
    </source>
</evidence>
<comment type="function">
    <text evidence="11 12">Catalyzes the dehydration of the S-form of NAD(P)HX at the expense of ATP, which is converted to ADP. Together with NAD(P)HX epimerase, which catalyzes the epimerization of the S- and R-forms, the enzyme allows the repair of both epimers of NAD(P)HX, a damaged form of NAD(P)H that is a result of enzymatic or heat-dependent hydration.</text>
</comment>
<keyword evidence="4" id="KW-0521">NADP</keyword>
<feature type="region of interest" description="Disordered" evidence="13">
    <location>
        <begin position="1"/>
        <end position="20"/>
    </location>
</feature>
<evidence type="ECO:0000256" key="8">
    <source>
        <dbReference type="ARBA" id="ARBA00023242"/>
    </source>
</evidence>
<evidence type="ECO:0000256" key="13">
    <source>
        <dbReference type="SAM" id="MobiDB-lite"/>
    </source>
</evidence>
<dbReference type="PROSITE" id="PS51383">
    <property type="entry name" value="YJEF_C_3"/>
    <property type="match status" value="1"/>
</dbReference>
<dbReference type="GO" id="GO:0005739">
    <property type="term" value="C:mitochondrion"/>
    <property type="evidence" value="ECO:0007669"/>
    <property type="project" value="UniProtKB-SubCell"/>
</dbReference>
<evidence type="ECO:0000256" key="7">
    <source>
        <dbReference type="ARBA" id="ARBA00023239"/>
    </source>
</evidence>
<feature type="binding site" evidence="12">
    <location>
        <position position="330"/>
    </location>
    <ligand>
        <name>(6S)-NADPHX</name>
        <dbReference type="ChEBI" id="CHEBI:64076"/>
    </ligand>
</feature>
<dbReference type="GO" id="GO:0110051">
    <property type="term" value="P:metabolite repair"/>
    <property type="evidence" value="ECO:0007669"/>
    <property type="project" value="TreeGrafter"/>
</dbReference>
<dbReference type="Gene3D" id="1.10.10.60">
    <property type="entry name" value="Homeodomain-like"/>
    <property type="match status" value="1"/>
</dbReference>
<dbReference type="NCBIfam" id="TIGR00196">
    <property type="entry name" value="yjeF_cterm"/>
    <property type="match status" value="1"/>
</dbReference>
<evidence type="ECO:0000256" key="4">
    <source>
        <dbReference type="ARBA" id="ARBA00022857"/>
    </source>
</evidence>
<dbReference type="GO" id="GO:0047453">
    <property type="term" value="F:ATP-dependent NAD(P)H-hydrate dehydratase activity"/>
    <property type="evidence" value="ECO:0007669"/>
    <property type="project" value="UniProtKB-UniRule"/>
</dbReference>
<dbReference type="SMART" id="SM00674">
    <property type="entry name" value="CENPB"/>
    <property type="match status" value="1"/>
</dbReference>
<keyword evidence="7 12" id="KW-0456">Lyase</keyword>
<keyword evidence="8" id="KW-0539">Nucleus</keyword>